<evidence type="ECO:0000313" key="5">
    <source>
        <dbReference type="Proteomes" id="UP001195769"/>
    </source>
</evidence>
<protein>
    <submittedName>
        <fullName evidence="4">WD40-repeat-containing domain protein</fullName>
    </submittedName>
</protein>
<dbReference type="Pfam" id="PF00400">
    <property type="entry name" value="WD40"/>
    <property type="match status" value="3"/>
</dbReference>
<evidence type="ECO:0000313" key="4">
    <source>
        <dbReference type="EMBL" id="KAG1889101.1"/>
    </source>
</evidence>
<keyword evidence="1 3" id="KW-0853">WD repeat</keyword>
<dbReference type="GeneID" id="64667767"/>
<dbReference type="PANTHER" id="PTHR19848:SF8">
    <property type="entry name" value="F-BOX AND WD REPEAT DOMAIN CONTAINING 7"/>
    <property type="match status" value="1"/>
</dbReference>
<dbReference type="Gene3D" id="2.130.10.10">
    <property type="entry name" value="YVTN repeat-like/Quinoprotein amine dehydrogenase"/>
    <property type="match status" value="1"/>
</dbReference>
<comment type="caution">
    <text evidence="4">The sequence shown here is derived from an EMBL/GenBank/DDBJ whole genome shotgun (WGS) entry which is preliminary data.</text>
</comment>
<reference evidence="4" key="1">
    <citation type="journal article" date="2020" name="New Phytol.">
        <title>Comparative genomics reveals dynamic genome evolution in host specialist ectomycorrhizal fungi.</title>
        <authorList>
            <person name="Lofgren L.A."/>
            <person name="Nguyen N.H."/>
            <person name="Vilgalys R."/>
            <person name="Ruytinx J."/>
            <person name="Liao H.L."/>
            <person name="Branco S."/>
            <person name="Kuo A."/>
            <person name="LaButti K."/>
            <person name="Lipzen A."/>
            <person name="Andreopoulos W."/>
            <person name="Pangilinan J."/>
            <person name="Riley R."/>
            <person name="Hundley H."/>
            <person name="Na H."/>
            <person name="Barry K."/>
            <person name="Grigoriev I.V."/>
            <person name="Stajich J.E."/>
            <person name="Kennedy P.G."/>
        </authorList>
    </citation>
    <scope>NUCLEOTIDE SEQUENCE</scope>
    <source>
        <strain evidence="4">FC203</strain>
    </source>
</reference>
<organism evidence="4 5">
    <name type="scientific">Suillus fuscotomentosus</name>
    <dbReference type="NCBI Taxonomy" id="1912939"/>
    <lineage>
        <taxon>Eukaryota</taxon>
        <taxon>Fungi</taxon>
        <taxon>Dikarya</taxon>
        <taxon>Basidiomycota</taxon>
        <taxon>Agaricomycotina</taxon>
        <taxon>Agaricomycetes</taxon>
        <taxon>Agaricomycetidae</taxon>
        <taxon>Boletales</taxon>
        <taxon>Suillineae</taxon>
        <taxon>Suillaceae</taxon>
        <taxon>Suillus</taxon>
    </lineage>
</organism>
<evidence type="ECO:0000256" key="3">
    <source>
        <dbReference type="PROSITE-ProRule" id="PRU00221"/>
    </source>
</evidence>
<accession>A0AAD4DRM4</accession>
<feature type="repeat" description="WD" evidence="3">
    <location>
        <begin position="1"/>
        <end position="42"/>
    </location>
</feature>
<feature type="non-terminal residue" evidence="4">
    <location>
        <position position="104"/>
    </location>
</feature>
<dbReference type="InterPro" id="IPR015943">
    <property type="entry name" value="WD40/YVTN_repeat-like_dom_sf"/>
</dbReference>
<evidence type="ECO:0000256" key="2">
    <source>
        <dbReference type="ARBA" id="ARBA00022737"/>
    </source>
</evidence>
<dbReference type="InterPro" id="IPR036322">
    <property type="entry name" value="WD40_repeat_dom_sf"/>
</dbReference>
<evidence type="ECO:0000256" key="1">
    <source>
        <dbReference type="ARBA" id="ARBA00022574"/>
    </source>
</evidence>
<dbReference type="RefSeq" id="XP_041217420.1">
    <property type="nucleotide sequence ID" value="XM_041373469.1"/>
</dbReference>
<dbReference type="SUPFAM" id="SSF50978">
    <property type="entry name" value="WD40 repeat-like"/>
    <property type="match status" value="1"/>
</dbReference>
<dbReference type="PANTHER" id="PTHR19848">
    <property type="entry name" value="WD40 REPEAT PROTEIN"/>
    <property type="match status" value="1"/>
</dbReference>
<dbReference type="EMBL" id="JABBWK010000160">
    <property type="protein sequence ID" value="KAG1889101.1"/>
    <property type="molecule type" value="Genomic_DNA"/>
</dbReference>
<dbReference type="PROSITE" id="PS50082">
    <property type="entry name" value="WD_REPEATS_2"/>
    <property type="match status" value="1"/>
</dbReference>
<gene>
    <name evidence="4" type="ORF">F5891DRAFT_901498</name>
</gene>
<sequence>FEGHENIIWSLVFLHDNVHIVSASRNGMMRKWNCDTGHLVGEPWKGTGGDITALALSPNGKIIACGRVNRGVERWTTNGKMISNWRGHRKAVRSVSWSPNGKYV</sequence>
<dbReference type="AlphaFoldDB" id="A0AAD4DRM4"/>
<dbReference type="Proteomes" id="UP001195769">
    <property type="component" value="Unassembled WGS sequence"/>
</dbReference>
<feature type="non-terminal residue" evidence="4">
    <location>
        <position position="1"/>
    </location>
</feature>
<keyword evidence="5" id="KW-1185">Reference proteome</keyword>
<proteinExistence type="predicted"/>
<keyword evidence="2" id="KW-0677">Repeat</keyword>
<name>A0AAD4DRM4_9AGAM</name>
<dbReference type="InterPro" id="IPR001680">
    <property type="entry name" value="WD40_rpt"/>
</dbReference>